<evidence type="ECO:0000313" key="1">
    <source>
        <dbReference type="EMBL" id="MPC33652.1"/>
    </source>
</evidence>
<evidence type="ECO:0000313" key="2">
    <source>
        <dbReference type="Proteomes" id="UP000324222"/>
    </source>
</evidence>
<proteinExistence type="predicted"/>
<accession>A0A5B7EHM8</accession>
<dbReference type="Proteomes" id="UP000324222">
    <property type="component" value="Unassembled WGS sequence"/>
</dbReference>
<dbReference type="AlphaFoldDB" id="A0A5B7EHM8"/>
<keyword evidence="2" id="KW-1185">Reference proteome</keyword>
<gene>
    <name evidence="1" type="ORF">E2C01_027009</name>
</gene>
<reference evidence="1 2" key="1">
    <citation type="submission" date="2019-05" db="EMBL/GenBank/DDBJ databases">
        <title>Another draft genome of Portunus trituberculatus and its Hox gene families provides insights of decapod evolution.</title>
        <authorList>
            <person name="Jeong J.-H."/>
            <person name="Song I."/>
            <person name="Kim S."/>
            <person name="Choi T."/>
            <person name="Kim D."/>
            <person name="Ryu S."/>
            <person name="Kim W."/>
        </authorList>
    </citation>
    <scope>NUCLEOTIDE SEQUENCE [LARGE SCALE GENOMIC DNA]</scope>
    <source>
        <tissue evidence="1">Muscle</tissue>
    </source>
</reference>
<organism evidence="1 2">
    <name type="scientific">Portunus trituberculatus</name>
    <name type="common">Swimming crab</name>
    <name type="synonym">Neptunus trituberculatus</name>
    <dbReference type="NCBI Taxonomy" id="210409"/>
    <lineage>
        <taxon>Eukaryota</taxon>
        <taxon>Metazoa</taxon>
        <taxon>Ecdysozoa</taxon>
        <taxon>Arthropoda</taxon>
        <taxon>Crustacea</taxon>
        <taxon>Multicrustacea</taxon>
        <taxon>Malacostraca</taxon>
        <taxon>Eumalacostraca</taxon>
        <taxon>Eucarida</taxon>
        <taxon>Decapoda</taxon>
        <taxon>Pleocyemata</taxon>
        <taxon>Brachyura</taxon>
        <taxon>Eubrachyura</taxon>
        <taxon>Portunoidea</taxon>
        <taxon>Portunidae</taxon>
        <taxon>Portuninae</taxon>
        <taxon>Portunus</taxon>
    </lineage>
</organism>
<dbReference type="EMBL" id="VSRR010002876">
    <property type="protein sequence ID" value="MPC33652.1"/>
    <property type="molecule type" value="Genomic_DNA"/>
</dbReference>
<protein>
    <submittedName>
        <fullName evidence="1">Uncharacterized protein</fullName>
    </submittedName>
</protein>
<name>A0A5B7EHM8_PORTR</name>
<comment type="caution">
    <text evidence="1">The sequence shown here is derived from an EMBL/GenBank/DDBJ whole genome shotgun (WGS) entry which is preliminary data.</text>
</comment>
<sequence>MLAGSVSEMKYSWHLVRSSRGAIYGVAGGGSGTGANGVWREDLCRSRDLALPLLSSLLSYPSFLPSLSLGKNFWNTLLPNPSMASSLPVS</sequence>